<keyword evidence="1" id="KW-1185">Reference proteome</keyword>
<protein>
    <submittedName>
        <fullName evidence="2">Uncharacterized protein</fullName>
    </submittedName>
</protein>
<proteinExistence type="predicted"/>
<reference evidence="2" key="1">
    <citation type="submission" date="2022-11" db="UniProtKB">
        <authorList>
            <consortium name="WormBaseParasite"/>
        </authorList>
    </citation>
    <scope>IDENTIFICATION</scope>
</reference>
<dbReference type="AlphaFoldDB" id="A0A914V2V5"/>
<evidence type="ECO:0000313" key="1">
    <source>
        <dbReference type="Proteomes" id="UP000887566"/>
    </source>
</evidence>
<sequence>MKPGARLVTGNGGPRAIHGNSRVIEAILHLRDPHEFFAAVSKTKSIIRLTEDGLLNINEQIDIHPRTFSEMGRYKGQDLRTLLLRMIAQ</sequence>
<name>A0A914V2V5_9BILA</name>
<organism evidence="1 2">
    <name type="scientific">Plectus sambesii</name>
    <dbReference type="NCBI Taxonomy" id="2011161"/>
    <lineage>
        <taxon>Eukaryota</taxon>
        <taxon>Metazoa</taxon>
        <taxon>Ecdysozoa</taxon>
        <taxon>Nematoda</taxon>
        <taxon>Chromadorea</taxon>
        <taxon>Plectida</taxon>
        <taxon>Plectina</taxon>
        <taxon>Plectoidea</taxon>
        <taxon>Plectidae</taxon>
        <taxon>Plectus</taxon>
    </lineage>
</organism>
<dbReference type="Proteomes" id="UP000887566">
    <property type="component" value="Unplaced"/>
</dbReference>
<evidence type="ECO:0000313" key="2">
    <source>
        <dbReference type="WBParaSite" id="PSAMB.scaffold147size72779.g2623.t1"/>
    </source>
</evidence>
<dbReference type="WBParaSite" id="PSAMB.scaffold147size72779.g2623.t1">
    <property type="protein sequence ID" value="PSAMB.scaffold147size72779.g2623.t1"/>
    <property type="gene ID" value="PSAMB.scaffold147size72779.g2623"/>
</dbReference>
<accession>A0A914V2V5</accession>